<keyword evidence="2" id="KW-0012">Acyltransferase</keyword>
<dbReference type="EMBL" id="JACRTG010000004">
    <property type="protein sequence ID" value="MBC8586895.1"/>
    <property type="molecule type" value="Genomic_DNA"/>
</dbReference>
<sequence length="153" mass="18046">MIREIIETDFEQLKVMYREIQDIHVINRPDVYKAVNPLSCEYFQFSLTDKDTLATVYEKDNELIGFCVTVLKSISNHPVMKDKKSGFMEALFVKQNYRKQGIGRELFIDIKDKLKERGIDKLELMVWSFNEGAINFYRNEGMETRSEIMELSL</sequence>
<dbReference type="Gene3D" id="3.40.630.30">
    <property type="match status" value="1"/>
</dbReference>
<dbReference type="GO" id="GO:0008080">
    <property type="term" value="F:N-acetyltransferase activity"/>
    <property type="evidence" value="ECO:0007669"/>
    <property type="project" value="UniProtKB-ARBA"/>
</dbReference>
<accession>A0A926EQZ4</accession>
<reference evidence="4" key="1">
    <citation type="submission" date="2020-08" db="EMBL/GenBank/DDBJ databases">
        <title>Genome public.</title>
        <authorList>
            <person name="Liu C."/>
            <person name="Sun Q."/>
        </authorList>
    </citation>
    <scope>NUCLEOTIDE SEQUENCE</scope>
    <source>
        <strain evidence="4">BX21</strain>
    </source>
</reference>
<feature type="domain" description="N-acetyltransferase" evidence="3">
    <location>
        <begin position="1"/>
        <end position="153"/>
    </location>
</feature>
<evidence type="ECO:0000313" key="5">
    <source>
        <dbReference type="Proteomes" id="UP000601171"/>
    </source>
</evidence>
<evidence type="ECO:0000259" key="3">
    <source>
        <dbReference type="PROSITE" id="PS51186"/>
    </source>
</evidence>
<dbReference type="AlphaFoldDB" id="A0A926EQZ4"/>
<evidence type="ECO:0000256" key="2">
    <source>
        <dbReference type="ARBA" id="ARBA00023315"/>
    </source>
</evidence>
<dbReference type="InterPro" id="IPR000182">
    <property type="entry name" value="GNAT_dom"/>
</dbReference>
<dbReference type="Proteomes" id="UP000601171">
    <property type="component" value="Unassembled WGS sequence"/>
</dbReference>
<dbReference type="RefSeq" id="WP_262428365.1">
    <property type="nucleotide sequence ID" value="NZ_JACRTG010000004.1"/>
</dbReference>
<gene>
    <name evidence="4" type="ORF">H8707_01395</name>
</gene>
<keyword evidence="1" id="KW-0808">Transferase</keyword>
<dbReference type="PANTHER" id="PTHR10545">
    <property type="entry name" value="DIAMINE N-ACETYLTRANSFERASE"/>
    <property type="match status" value="1"/>
</dbReference>
<evidence type="ECO:0000256" key="1">
    <source>
        <dbReference type="ARBA" id="ARBA00022679"/>
    </source>
</evidence>
<dbReference type="PANTHER" id="PTHR10545:SF29">
    <property type="entry name" value="GH14572P-RELATED"/>
    <property type="match status" value="1"/>
</dbReference>
<dbReference type="PROSITE" id="PS51186">
    <property type="entry name" value="GNAT"/>
    <property type="match status" value="1"/>
</dbReference>
<evidence type="ECO:0000313" key="4">
    <source>
        <dbReference type="EMBL" id="MBC8586895.1"/>
    </source>
</evidence>
<comment type="caution">
    <text evidence="4">The sequence shown here is derived from an EMBL/GenBank/DDBJ whole genome shotgun (WGS) entry which is preliminary data.</text>
</comment>
<proteinExistence type="predicted"/>
<dbReference type="InterPro" id="IPR016181">
    <property type="entry name" value="Acyl_CoA_acyltransferase"/>
</dbReference>
<protein>
    <submittedName>
        <fullName evidence="4">GNAT family N-acetyltransferase</fullName>
    </submittedName>
</protein>
<dbReference type="Pfam" id="PF00583">
    <property type="entry name" value="Acetyltransf_1"/>
    <property type="match status" value="1"/>
</dbReference>
<name>A0A926EQZ4_9FIRM</name>
<dbReference type="CDD" id="cd04301">
    <property type="entry name" value="NAT_SF"/>
    <property type="match status" value="1"/>
</dbReference>
<keyword evidence="5" id="KW-1185">Reference proteome</keyword>
<organism evidence="4 5">
    <name type="scientific">Paratissierella segnis</name>
    <dbReference type="NCBI Taxonomy" id="2763679"/>
    <lineage>
        <taxon>Bacteria</taxon>
        <taxon>Bacillati</taxon>
        <taxon>Bacillota</taxon>
        <taxon>Tissierellia</taxon>
        <taxon>Tissierellales</taxon>
        <taxon>Tissierellaceae</taxon>
        <taxon>Paratissierella</taxon>
    </lineage>
</organism>
<dbReference type="SUPFAM" id="SSF55729">
    <property type="entry name" value="Acyl-CoA N-acyltransferases (Nat)"/>
    <property type="match status" value="1"/>
</dbReference>
<dbReference type="InterPro" id="IPR051016">
    <property type="entry name" value="Diverse_Substrate_AcTransf"/>
</dbReference>